<name>A0ABU5ZKF2_9BACL</name>
<keyword evidence="2" id="KW-1185">Reference proteome</keyword>
<dbReference type="RefSeq" id="WP_371755129.1">
    <property type="nucleotide sequence ID" value="NZ_JAYJLD010000026.1"/>
</dbReference>
<proteinExistence type="predicted"/>
<evidence type="ECO:0000313" key="1">
    <source>
        <dbReference type="EMBL" id="MEB3103003.1"/>
    </source>
</evidence>
<evidence type="ECO:0008006" key="3">
    <source>
        <dbReference type="Google" id="ProtNLM"/>
    </source>
</evidence>
<dbReference type="Proteomes" id="UP001310386">
    <property type="component" value="Unassembled WGS sequence"/>
</dbReference>
<sequence length="81" mass="8997">MIFSKKYGLPFVPLRIHYRGQVLELRKVLLDTRSTSTLLKADIVGEIGIFPEGNDVVDTIRGVGGIEYVYTKTLDGVELDG</sequence>
<accession>A0ABU5ZKF2</accession>
<dbReference type="EMBL" id="JAYJLD010000026">
    <property type="protein sequence ID" value="MEB3103003.1"/>
    <property type="molecule type" value="Genomic_DNA"/>
</dbReference>
<gene>
    <name evidence="1" type="ORF">VF724_15205</name>
</gene>
<protein>
    <recommendedName>
        <fullName evidence="3">Peptidase A2 domain-containing protein</fullName>
    </recommendedName>
</protein>
<evidence type="ECO:0000313" key="2">
    <source>
        <dbReference type="Proteomes" id="UP001310386"/>
    </source>
</evidence>
<comment type="caution">
    <text evidence="1">The sequence shown here is derived from an EMBL/GenBank/DDBJ whole genome shotgun (WGS) entry which is preliminary data.</text>
</comment>
<reference evidence="1" key="1">
    <citation type="submission" date="2023-12" db="EMBL/GenBank/DDBJ databases">
        <title>Fervidustalea candida gen. nov., sp. nov., a novel member of the family Paenibacillaceae isolated from a geothermal area.</title>
        <authorList>
            <person name="Li W.-J."/>
            <person name="Jiao J.-Y."/>
            <person name="Chen Y."/>
        </authorList>
    </citation>
    <scope>NUCLEOTIDE SEQUENCE</scope>
    <source>
        <strain evidence="1">SYSU GA230002</strain>
    </source>
</reference>
<organism evidence="1 2">
    <name type="scientific">Ferviditalea candida</name>
    <dbReference type="NCBI Taxonomy" id="3108399"/>
    <lineage>
        <taxon>Bacteria</taxon>
        <taxon>Bacillati</taxon>
        <taxon>Bacillota</taxon>
        <taxon>Bacilli</taxon>
        <taxon>Bacillales</taxon>
        <taxon>Paenibacillaceae</taxon>
        <taxon>Ferviditalea</taxon>
    </lineage>
</organism>